<keyword evidence="1" id="KW-1133">Transmembrane helix</keyword>
<reference evidence="4" key="2">
    <citation type="submission" date="2020-05" db="UniProtKB">
        <authorList>
            <consortium name="EnsemblMetazoa"/>
        </authorList>
    </citation>
    <scope>IDENTIFICATION</scope>
    <source>
        <strain evidence="4">USDA</strain>
    </source>
</reference>
<dbReference type="Pfam" id="PF01757">
    <property type="entry name" value="Acyl_transf_3"/>
    <property type="match status" value="1"/>
</dbReference>
<feature type="transmembrane region" description="Helical" evidence="1">
    <location>
        <begin position="650"/>
        <end position="675"/>
    </location>
</feature>
<evidence type="ECO:0000256" key="2">
    <source>
        <dbReference type="SAM" id="SignalP"/>
    </source>
</evidence>
<feature type="transmembrane region" description="Helical" evidence="1">
    <location>
        <begin position="541"/>
        <end position="561"/>
    </location>
</feature>
<dbReference type="InterPro" id="IPR052728">
    <property type="entry name" value="O2_lipid_transport_reg"/>
</dbReference>
<dbReference type="OrthoDB" id="10265389at2759"/>
<dbReference type="Proteomes" id="UP000095300">
    <property type="component" value="Unassembled WGS sequence"/>
</dbReference>
<feature type="chain" id="PRO_5014271706" description="Acyltransferase 3 domain-containing protein" evidence="2">
    <location>
        <begin position="28"/>
        <end position="696"/>
    </location>
</feature>
<evidence type="ECO:0000256" key="1">
    <source>
        <dbReference type="SAM" id="Phobius"/>
    </source>
</evidence>
<dbReference type="KEGG" id="scac:106081683"/>
<proteinExistence type="predicted"/>
<feature type="transmembrane region" description="Helical" evidence="1">
    <location>
        <begin position="499"/>
        <end position="521"/>
    </location>
</feature>
<dbReference type="InterPro" id="IPR002656">
    <property type="entry name" value="Acyl_transf_3_dom"/>
</dbReference>
<keyword evidence="1" id="KW-0812">Transmembrane</keyword>
<dbReference type="VEuPathDB" id="VectorBase:SCAU000565"/>
<feature type="domain" description="Acyltransferase 3" evidence="3">
    <location>
        <begin position="268"/>
        <end position="665"/>
    </location>
</feature>
<organism evidence="4 5">
    <name type="scientific">Stomoxys calcitrans</name>
    <name type="common">Stable fly</name>
    <name type="synonym">Conops calcitrans</name>
    <dbReference type="NCBI Taxonomy" id="35570"/>
    <lineage>
        <taxon>Eukaryota</taxon>
        <taxon>Metazoa</taxon>
        <taxon>Ecdysozoa</taxon>
        <taxon>Arthropoda</taxon>
        <taxon>Hexapoda</taxon>
        <taxon>Insecta</taxon>
        <taxon>Pterygota</taxon>
        <taxon>Neoptera</taxon>
        <taxon>Endopterygota</taxon>
        <taxon>Diptera</taxon>
        <taxon>Brachycera</taxon>
        <taxon>Muscomorpha</taxon>
        <taxon>Muscoidea</taxon>
        <taxon>Muscidae</taxon>
        <taxon>Stomoxys</taxon>
    </lineage>
</organism>
<protein>
    <recommendedName>
        <fullName evidence="3">Acyltransferase 3 domain-containing protein</fullName>
    </recommendedName>
</protein>
<dbReference type="GO" id="GO:0016747">
    <property type="term" value="F:acyltransferase activity, transferring groups other than amino-acyl groups"/>
    <property type="evidence" value="ECO:0007669"/>
    <property type="project" value="InterPro"/>
</dbReference>
<feature type="transmembrane region" description="Helical" evidence="1">
    <location>
        <begin position="424"/>
        <end position="444"/>
    </location>
</feature>
<dbReference type="AlphaFoldDB" id="A0A1I8NN95"/>
<dbReference type="PANTHER" id="PTHR11161:SF22">
    <property type="entry name" value="ACYLTRANSFERASE 3 DOMAIN-CONTAINING PROTEIN-RELATED"/>
    <property type="match status" value="1"/>
</dbReference>
<evidence type="ECO:0000313" key="5">
    <source>
        <dbReference type="Proteomes" id="UP000095300"/>
    </source>
</evidence>
<sequence>MDKVKMKYSLFVVIILSMSAAVSIVQGAGVDEEIKYTIQELPPLYNFDDYDLCFFNKTSALSSTYCMVYAEVQPDNSSQLWEKIEVHNRHRFHYHHDKLFFGLCVERCLNYIESMDDFNSNDNTEVLDREVVQFFQTVHKRPLDIEMRSNYSTMIQRCLNEEFERKYDLKLKTFIEYCERNPDAEQFEKDVAEDILYRIVKLVFLLVIFSSFYDYYLKTHQTEENGTNDFYKINYKEIGPRVLTSFSIPRNYYRLVQPCHGIIGNEFSYLDGFRSVCTLMVLQGHTFYMEFLHLQNPEYFENIAKSKLGLGILNTSTIIEIFMVMSGLLFYVKFNEGRYVNPQTSWRKCIQLFAIIVTGRLLRFLPSVALTILINATVLSKLTDGPFWRHISEPSRVFSRENWWQNIFMINNFTPRHSVSGHTWYIAADFQLFAFYTMVLIFIFKYPQYKKRVLATLSFLAVFIPTMVSYTFKLEPSFMIKPEAYRYGFFKDMKVFGYLYIPFYTNIGGYLFGILCGELYVKYLSKDEIRRKVRGVLKYELGAWVTLPIACGISLLGTIAIFQQPSIWTALFSGLNRNLWIVFVCGIPVLGMACKGGLMAYDFCCLPIFRVLARLSFQMYLWHVLVLQIANGYQRQPHYMTHMYFNGQGMITVFMSIIVAFFACLLVEYPIAQLFDTLMASTKRRTLEGGKAKKCI</sequence>
<evidence type="ECO:0000259" key="3">
    <source>
        <dbReference type="Pfam" id="PF01757"/>
    </source>
</evidence>
<keyword evidence="1" id="KW-0472">Membrane</keyword>
<reference evidence="5" key="1">
    <citation type="submission" date="2015-05" db="EMBL/GenBank/DDBJ databases">
        <authorList>
            <person name="Wilson R.K."/>
            <person name="Warren W.C."/>
            <person name="Olafson P."/>
        </authorList>
    </citation>
    <scope>NUCLEOTIDE SEQUENCE [LARGE SCALE GENOMIC DNA]</scope>
    <source>
        <strain evidence="5">USDA</strain>
    </source>
</reference>
<feature type="transmembrane region" description="Helical" evidence="1">
    <location>
        <begin position="581"/>
        <end position="604"/>
    </location>
</feature>
<gene>
    <name evidence="4" type="primary">106081683</name>
</gene>
<accession>A0A1I8NN95</accession>
<feature type="signal peptide" evidence="2">
    <location>
        <begin position="1"/>
        <end position="27"/>
    </location>
</feature>
<dbReference type="EnsemblMetazoa" id="SCAU000565-RA">
    <property type="protein sequence ID" value="SCAU000565-PA"/>
    <property type="gene ID" value="SCAU000565"/>
</dbReference>
<dbReference type="PANTHER" id="PTHR11161">
    <property type="entry name" value="O-ACYLTRANSFERASE"/>
    <property type="match status" value="1"/>
</dbReference>
<dbReference type="EnsemblMetazoa" id="SCAU000565-RB">
    <property type="protein sequence ID" value="SCAU000565-PB"/>
    <property type="gene ID" value="SCAU000565"/>
</dbReference>
<feature type="transmembrane region" description="Helical" evidence="1">
    <location>
        <begin position="611"/>
        <end position="630"/>
    </location>
</feature>
<name>A0A1I8NN95_STOCA</name>
<keyword evidence="5" id="KW-1185">Reference proteome</keyword>
<feature type="transmembrane region" description="Helical" evidence="1">
    <location>
        <begin position="352"/>
        <end position="374"/>
    </location>
</feature>
<feature type="transmembrane region" description="Helical" evidence="1">
    <location>
        <begin position="453"/>
        <end position="472"/>
    </location>
</feature>
<keyword evidence="2" id="KW-0732">Signal</keyword>
<evidence type="ECO:0000313" key="4">
    <source>
        <dbReference type="EnsemblMetazoa" id="SCAU000565-PA"/>
    </source>
</evidence>
<feature type="transmembrane region" description="Helical" evidence="1">
    <location>
        <begin position="308"/>
        <end position="332"/>
    </location>
</feature>